<accession>M5F3T2</accession>
<gene>
    <name evidence="1" type="ORF">MESS2_320047</name>
</gene>
<keyword evidence="2" id="KW-1185">Reference proteome</keyword>
<protein>
    <submittedName>
        <fullName evidence="1">Uncharacterized protein</fullName>
    </submittedName>
</protein>
<evidence type="ECO:0000313" key="2">
    <source>
        <dbReference type="Proteomes" id="UP000012062"/>
    </source>
</evidence>
<name>M5F3T2_9HYPH</name>
<organism evidence="1 2">
    <name type="scientific">Mesorhizobium metallidurans STM 2683</name>
    <dbReference type="NCBI Taxonomy" id="1297569"/>
    <lineage>
        <taxon>Bacteria</taxon>
        <taxon>Pseudomonadati</taxon>
        <taxon>Pseudomonadota</taxon>
        <taxon>Alphaproteobacteria</taxon>
        <taxon>Hyphomicrobiales</taxon>
        <taxon>Phyllobacteriaceae</taxon>
        <taxon>Mesorhizobium</taxon>
    </lineage>
</organism>
<proteinExistence type="predicted"/>
<dbReference type="OrthoDB" id="7740737at2"/>
<dbReference type="RefSeq" id="WP_008875449.1">
    <property type="nucleotide sequence ID" value="NZ_CAUM01000098.1"/>
</dbReference>
<evidence type="ECO:0000313" key="1">
    <source>
        <dbReference type="EMBL" id="CCV06521.1"/>
    </source>
</evidence>
<dbReference type="EMBL" id="CAUM01000098">
    <property type="protein sequence ID" value="CCV06521.1"/>
    <property type="molecule type" value="Genomic_DNA"/>
</dbReference>
<dbReference type="Proteomes" id="UP000012062">
    <property type="component" value="Unassembled WGS sequence"/>
</dbReference>
<dbReference type="AlphaFoldDB" id="M5F3T2"/>
<reference evidence="1 2" key="1">
    <citation type="submission" date="2013-02" db="EMBL/GenBank/DDBJ databases">
        <authorList>
            <person name="Genoscope - CEA"/>
        </authorList>
    </citation>
    <scope>NUCLEOTIDE SEQUENCE [LARGE SCALE GENOMIC DNA]</scope>
    <source>
        <strain evidence="1 2">STM 2683</strain>
    </source>
</reference>
<sequence>MAAIVVDAVPEDMGSLIVRLRWAKDNPTSPAPSAQAVSDLAAFTSNWTEQGDVNRKQILEAAGVTGKINSSGDCGLIPIEGDEVAVMFDDEADSQVIPAGRTVVVVPTRRDLECLWDLTNLYEDFVAESLDSNDLVALGQQIFKRCR</sequence>
<comment type="caution">
    <text evidence="1">The sequence shown here is derived from an EMBL/GenBank/DDBJ whole genome shotgun (WGS) entry which is preliminary data.</text>
</comment>